<evidence type="ECO:0000256" key="3">
    <source>
        <dbReference type="ARBA" id="ARBA00022448"/>
    </source>
</evidence>
<organism evidence="11 12">
    <name type="scientific">Gonapodya prolifera (strain JEL478)</name>
    <name type="common">Monoblepharis prolifera</name>
    <dbReference type="NCBI Taxonomy" id="1344416"/>
    <lineage>
        <taxon>Eukaryota</taxon>
        <taxon>Fungi</taxon>
        <taxon>Fungi incertae sedis</taxon>
        <taxon>Chytridiomycota</taxon>
        <taxon>Chytridiomycota incertae sedis</taxon>
        <taxon>Monoblepharidomycetes</taxon>
        <taxon>Monoblepharidales</taxon>
        <taxon>Gonapodyaceae</taxon>
        <taxon>Gonapodya</taxon>
    </lineage>
</organism>
<keyword evidence="8 10" id="KW-1133">Transmembrane helix</keyword>
<dbReference type="GO" id="GO:0016192">
    <property type="term" value="P:vesicle-mediated transport"/>
    <property type="evidence" value="ECO:0007669"/>
    <property type="project" value="UniProtKB-KW"/>
</dbReference>
<reference evidence="11 12" key="1">
    <citation type="journal article" date="2015" name="Genome Biol. Evol.">
        <title>Phylogenomic analyses indicate that early fungi evolved digesting cell walls of algal ancestors of land plants.</title>
        <authorList>
            <person name="Chang Y."/>
            <person name="Wang S."/>
            <person name="Sekimoto S."/>
            <person name="Aerts A.L."/>
            <person name="Choi C."/>
            <person name="Clum A."/>
            <person name="LaButti K.M."/>
            <person name="Lindquist E.A."/>
            <person name="Yee Ngan C."/>
            <person name="Ohm R.A."/>
            <person name="Salamov A.A."/>
            <person name="Grigoriev I.V."/>
            <person name="Spatafora J.W."/>
            <person name="Berbee M.L."/>
        </authorList>
    </citation>
    <scope>NUCLEOTIDE SEQUENCE [LARGE SCALE GENOMIC DNA]</scope>
    <source>
        <strain evidence="11 12">JEL478</strain>
    </source>
</reference>
<dbReference type="GO" id="GO:0005789">
    <property type="term" value="C:endoplasmic reticulum membrane"/>
    <property type="evidence" value="ECO:0007669"/>
    <property type="project" value="UniProtKB-SubCell"/>
</dbReference>
<keyword evidence="7" id="KW-0653">Protein transport</keyword>
<keyword evidence="12" id="KW-1185">Reference proteome</keyword>
<dbReference type="OrthoDB" id="4506189at2759"/>
<evidence type="ECO:0000256" key="8">
    <source>
        <dbReference type="ARBA" id="ARBA00022989"/>
    </source>
</evidence>
<evidence type="ECO:0000256" key="4">
    <source>
        <dbReference type="ARBA" id="ARBA00022692"/>
    </source>
</evidence>
<keyword evidence="9 10" id="KW-0472">Membrane</keyword>
<dbReference type="GO" id="GO:0015031">
    <property type="term" value="P:protein transport"/>
    <property type="evidence" value="ECO:0007669"/>
    <property type="project" value="UniProtKB-KW"/>
</dbReference>
<sequence length="81" mass="9244">MTGALKSNATSFGALIKQDQKVMDSLSTETDTNFTQLKKERDRLRQHAESFWSTAVMMWAMVWITILLFAFTFVVLRVVPG</sequence>
<keyword evidence="3" id="KW-0813">Transport</keyword>
<name>A0A139A1P4_GONPJ</name>
<evidence type="ECO:0000256" key="2">
    <source>
        <dbReference type="ARBA" id="ARBA00007891"/>
    </source>
</evidence>
<dbReference type="Proteomes" id="UP000070544">
    <property type="component" value="Unassembled WGS sequence"/>
</dbReference>
<evidence type="ECO:0000256" key="5">
    <source>
        <dbReference type="ARBA" id="ARBA00022824"/>
    </source>
</evidence>
<dbReference type="Pfam" id="PF09753">
    <property type="entry name" value="Use1"/>
    <property type="match status" value="1"/>
</dbReference>
<keyword evidence="4 10" id="KW-0812">Transmembrane</keyword>
<evidence type="ECO:0000313" key="12">
    <source>
        <dbReference type="Proteomes" id="UP000070544"/>
    </source>
</evidence>
<evidence type="ECO:0000313" key="11">
    <source>
        <dbReference type="EMBL" id="KXS10682.1"/>
    </source>
</evidence>
<evidence type="ECO:0000256" key="6">
    <source>
        <dbReference type="ARBA" id="ARBA00022892"/>
    </source>
</evidence>
<keyword evidence="5" id="KW-0256">Endoplasmic reticulum</keyword>
<feature type="transmembrane region" description="Helical" evidence="10">
    <location>
        <begin position="51"/>
        <end position="76"/>
    </location>
</feature>
<protein>
    <submittedName>
        <fullName evidence="11">Uncharacterized protein</fullName>
    </submittedName>
</protein>
<dbReference type="AlphaFoldDB" id="A0A139A1P4"/>
<comment type="similarity">
    <text evidence="2">Belongs to the USE1 family.</text>
</comment>
<evidence type="ECO:0000256" key="7">
    <source>
        <dbReference type="ARBA" id="ARBA00022927"/>
    </source>
</evidence>
<dbReference type="EMBL" id="KQ965816">
    <property type="protein sequence ID" value="KXS10682.1"/>
    <property type="molecule type" value="Genomic_DNA"/>
</dbReference>
<keyword evidence="6" id="KW-0931">ER-Golgi transport</keyword>
<comment type="subcellular location">
    <subcellularLocation>
        <location evidence="1">Endoplasmic reticulum membrane</location>
        <topology evidence="1">Single-pass type IV membrane protein</topology>
    </subcellularLocation>
</comment>
<evidence type="ECO:0000256" key="10">
    <source>
        <dbReference type="SAM" id="Phobius"/>
    </source>
</evidence>
<evidence type="ECO:0000256" key="9">
    <source>
        <dbReference type="ARBA" id="ARBA00023136"/>
    </source>
</evidence>
<dbReference type="InterPro" id="IPR019150">
    <property type="entry name" value="Vesicle_transport_protein_Use1"/>
</dbReference>
<evidence type="ECO:0000256" key="1">
    <source>
        <dbReference type="ARBA" id="ARBA00004163"/>
    </source>
</evidence>
<accession>A0A139A1P4</accession>
<gene>
    <name evidence="11" type="ORF">M427DRAFT_61620</name>
</gene>
<proteinExistence type="inferred from homology"/>